<reference evidence="2 3" key="1">
    <citation type="journal article" date="2008" name="Nature">
        <title>The Phaeodactylum genome reveals the evolutionary history of diatom genomes.</title>
        <authorList>
            <person name="Bowler C."/>
            <person name="Allen A.E."/>
            <person name="Badger J.H."/>
            <person name="Grimwood J."/>
            <person name="Jabbari K."/>
            <person name="Kuo A."/>
            <person name="Maheswari U."/>
            <person name="Martens C."/>
            <person name="Maumus F."/>
            <person name="Otillar R.P."/>
            <person name="Rayko E."/>
            <person name="Salamov A."/>
            <person name="Vandepoele K."/>
            <person name="Beszteri B."/>
            <person name="Gruber A."/>
            <person name="Heijde M."/>
            <person name="Katinka M."/>
            <person name="Mock T."/>
            <person name="Valentin K."/>
            <person name="Verret F."/>
            <person name="Berges J.A."/>
            <person name="Brownlee C."/>
            <person name="Cadoret J.P."/>
            <person name="Chiovitti A."/>
            <person name="Choi C.J."/>
            <person name="Coesel S."/>
            <person name="De Martino A."/>
            <person name="Detter J.C."/>
            <person name="Durkin C."/>
            <person name="Falciatore A."/>
            <person name="Fournet J."/>
            <person name="Haruta M."/>
            <person name="Huysman M.J."/>
            <person name="Jenkins B.D."/>
            <person name="Jiroutova K."/>
            <person name="Jorgensen R.E."/>
            <person name="Joubert Y."/>
            <person name="Kaplan A."/>
            <person name="Kroger N."/>
            <person name="Kroth P.G."/>
            <person name="La Roche J."/>
            <person name="Lindquist E."/>
            <person name="Lommer M."/>
            <person name="Martin-Jezequel V."/>
            <person name="Lopez P.J."/>
            <person name="Lucas S."/>
            <person name="Mangogna M."/>
            <person name="McGinnis K."/>
            <person name="Medlin L.K."/>
            <person name="Montsant A."/>
            <person name="Oudot-Le Secq M.P."/>
            <person name="Napoli C."/>
            <person name="Obornik M."/>
            <person name="Parker M.S."/>
            <person name="Petit J.L."/>
            <person name="Porcel B.M."/>
            <person name="Poulsen N."/>
            <person name="Robison M."/>
            <person name="Rychlewski L."/>
            <person name="Rynearson T.A."/>
            <person name="Schmutz J."/>
            <person name="Shapiro H."/>
            <person name="Siaut M."/>
            <person name="Stanley M."/>
            <person name="Sussman M.R."/>
            <person name="Taylor A.R."/>
            <person name="Vardi A."/>
            <person name="von Dassow P."/>
            <person name="Vyverman W."/>
            <person name="Willis A."/>
            <person name="Wyrwicz L.S."/>
            <person name="Rokhsar D.S."/>
            <person name="Weissenbach J."/>
            <person name="Armbrust E.V."/>
            <person name="Green B.R."/>
            <person name="Van de Peer Y."/>
            <person name="Grigoriev I.V."/>
        </authorList>
    </citation>
    <scope>NUCLEOTIDE SEQUENCE [LARGE SCALE GENOMIC DNA]</scope>
    <source>
        <strain evidence="2 3">CCAP 1055/1</strain>
    </source>
</reference>
<reference evidence="3" key="2">
    <citation type="submission" date="2008-08" db="EMBL/GenBank/DDBJ databases">
        <authorList>
            <consortium name="Diatom Consortium"/>
            <person name="Grigoriev I."/>
            <person name="Grimwood J."/>
            <person name="Kuo A."/>
            <person name="Otillar R.P."/>
            <person name="Salamov A."/>
            <person name="Detter J.C."/>
            <person name="Lindquist E."/>
            <person name="Shapiro H."/>
            <person name="Lucas S."/>
            <person name="Glavina del Rio T."/>
            <person name="Pitluck S."/>
            <person name="Rokhsar D."/>
            <person name="Bowler C."/>
        </authorList>
    </citation>
    <scope>GENOME REANNOTATION</scope>
    <source>
        <strain evidence="3">CCAP 1055/1</strain>
    </source>
</reference>
<evidence type="ECO:0000313" key="2">
    <source>
        <dbReference type="EMBL" id="EEC46476.1"/>
    </source>
</evidence>
<gene>
    <name evidence="2" type="ORF">PHATRDRAFT_47703</name>
</gene>
<dbReference type="OMA" id="SSELEYW"/>
<dbReference type="PaxDb" id="2850-Phatr47703"/>
<feature type="region of interest" description="Disordered" evidence="1">
    <location>
        <begin position="1"/>
        <end position="37"/>
    </location>
</feature>
<dbReference type="eggNOG" id="ENOG502SA9R">
    <property type="taxonomic scope" value="Eukaryota"/>
</dbReference>
<dbReference type="AlphaFoldDB" id="B7G4L4"/>
<sequence>MAVEGDKHQRQPGEATASHEQERASKRAKNGSNLQSDDNRLDALLDQVWAHYRAFLESAADQYDEEIEHTDGKNMEGDYDELEEILQLLLSHNGASYQTPHLGTDARTSLSTLTTRRSLLPVLVSVVSNILADAAIAESLQSLNEGRDRLNLDEHLPTIQRHVTNALTYCPWNAAAWSMAANWGRLTQRLVWVENRGADVAHWYHYAATCAHHVRHVALELLDDDTVDVAVKEWLESLVLNQMVGVEFMVDDEESDIEEKDDEQVETSSELEYWSASSVEGTARFMAAMQLSVIGQHDLAKSHLQHFPVTHRLHPHLWRWGEEGNGTGTTNQQNERNEMATKLPKETIKDPAMYRQQAKFCGCAQGALLPQTLYQQLCSVFAPEAAYWQESGYAHRGYYSYFMDRPSSQQTPRNVLEDVVMNYVLPAVETHLGGPTADGICGFEWWIHTRPIQANLGHNLHFDTDEALLSQSQQITHPIASCVLYLTGGEKDENDDSGDGGGSTIVLDQTPESTELAQVAWKAVPRDNQVLVFPGNLLHGVLPCPGKQPNVAVTEDNPKMETTPDVNSLWKAEPKNEGKDLPNKHRLTLLIGFWTRRVPDQMKQQRLYGPCGPLPPASEEHSWVRAITKGYGGKSIKKDSRGVERKAAIQLVSTPIARVSPVWEKLQPEMKNDSPPLQIPKAIDHRFFVTGAPQCFRDALFEGDEFDEMDQVDVADGDA</sequence>
<dbReference type="KEGG" id="pti:PHATRDRAFT_47703"/>
<dbReference type="GeneID" id="7202888"/>
<dbReference type="InParanoid" id="B7G4L4"/>
<feature type="compositionally biased region" description="Basic and acidic residues" evidence="1">
    <location>
        <begin position="1"/>
        <end position="25"/>
    </location>
</feature>
<dbReference type="RefSeq" id="XP_002181936.1">
    <property type="nucleotide sequence ID" value="XM_002181900.1"/>
</dbReference>
<feature type="compositionally biased region" description="Basic and acidic residues" evidence="1">
    <location>
        <begin position="572"/>
        <end position="581"/>
    </location>
</feature>
<feature type="region of interest" description="Disordered" evidence="1">
    <location>
        <begin position="549"/>
        <end position="581"/>
    </location>
</feature>
<evidence type="ECO:0000256" key="1">
    <source>
        <dbReference type="SAM" id="MobiDB-lite"/>
    </source>
</evidence>
<dbReference type="EMBL" id="CM000616">
    <property type="protein sequence ID" value="EEC46476.1"/>
    <property type="molecule type" value="Genomic_DNA"/>
</dbReference>
<accession>B7G4L4</accession>
<proteinExistence type="predicted"/>
<keyword evidence="3" id="KW-1185">Reference proteome</keyword>
<dbReference type="OrthoDB" id="46846at2759"/>
<evidence type="ECO:0000313" key="3">
    <source>
        <dbReference type="Proteomes" id="UP000000759"/>
    </source>
</evidence>
<name>B7G4L4_PHATC</name>
<protein>
    <submittedName>
        <fullName evidence="2">Uncharacterized protein</fullName>
    </submittedName>
</protein>
<dbReference type="HOGENOM" id="CLU_411356_0_0_1"/>
<organism evidence="2 3">
    <name type="scientific">Phaeodactylum tricornutum (strain CCAP 1055/1)</name>
    <dbReference type="NCBI Taxonomy" id="556484"/>
    <lineage>
        <taxon>Eukaryota</taxon>
        <taxon>Sar</taxon>
        <taxon>Stramenopiles</taxon>
        <taxon>Ochrophyta</taxon>
        <taxon>Bacillariophyta</taxon>
        <taxon>Bacillariophyceae</taxon>
        <taxon>Bacillariophycidae</taxon>
        <taxon>Naviculales</taxon>
        <taxon>Phaeodactylaceae</taxon>
        <taxon>Phaeodactylum</taxon>
    </lineage>
</organism>
<dbReference type="Proteomes" id="UP000000759">
    <property type="component" value="Chromosome 14"/>
</dbReference>